<evidence type="ECO:0000256" key="2">
    <source>
        <dbReference type="SAM" id="Phobius"/>
    </source>
</evidence>
<organism evidence="3 4">
    <name type="scientific">Homoserinimonas aerilata</name>
    <dbReference type="NCBI Taxonomy" id="1162970"/>
    <lineage>
        <taxon>Bacteria</taxon>
        <taxon>Bacillati</taxon>
        <taxon>Actinomycetota</taxon>
        <taxon>Actinomycetes</taxon>
        <taxon>Micrococcales</taxon>
        <taxon>Microbacteriaceae</taxon>
        <taxon>Homoserinimonas</taxon>
    </lineage>
</organism>
<dbReference type="EMBL" id="VFOM01000001">
    <property type="protein sequence ID" value="TQL48431.1"/>
    <property type="molecule type" value="Genomic_DNA"/>
</dbReference>
<proteinExistence type="predicted"/>
<keyword evidence="2" id="KW-1133">Transmembrane helix</keyword>
<feature type="region of interest" description="Disordered" evidence="1">
    <location>
        <begin position="1"/>
        <end position="20"/>
    </location>
</feature>
<feature type="transmembrane region" description="Helical" evidence="2">
    <location>
        <begin position="84"/>
        <end position="109"/>
    </location>
</feature>
<feature type="transmembrane region" description="Helical" evidence="2">
    <location>
        <begin position="115"/>
        <end position="138"/>
    </location>
</feature>
<feature type="transmembrane region" description="Helical" evidence="2">
    <location>
        <begin position="195"/>
        <end position="214"/>
    </location>
</feature>
<reference evidence="3 4" key="1">
    <citation type="submission" date="2019-06" db="EMBL/GenBank/DDBJ databases">
        <title>Sequencing the genomes of 1000 actinobacteria strains.</title>
        <authorList>
            <person name="Klenk H.-P."/>
        </authorList>
    </citation>
    <scope>NUCLEOTIDE SEQUENCE [LARGE SCALE GENOMIC DNA]</scope>
    <source>
        <strain evidence="3 4">DSM 26477</strain>
    </source>
</reference>
<sequence>MAARGNTRSGTDSVSSGAPGSTWGTGAGTLCDVNIWWDAALWLLVLWLGALIFQIADIGTAWFDLRSARTGRGQLARRRVHEIFWVLPLAALLAVALAFAIALSAALVIDTGWQLTAGLLLSLAVTAIVSTIAVVILVRLLTRDVLSYGVLRLRVSDSKSRKVSRVDVEGWRAELEVIDRREAVRHERIARMLRLIPVGLAVLAFAAVWVAVLVGPLPTGWPAILVVSVVPPAASILMAARSARLSLRARAEWAMLNGRQREQLVQSLDELERRTNRGVAGLSDRVNRALQILREQQL</sequence>
<accession>A0A542YK39</accession>
<keyword evidence="4" id="KW-1185">Reference proteome</keyword>
<protein>
    <submittedName>
        <fullName evidence="3">Uncharacterized protein</fullName>
    </submittedName>
</protein>
<dbReference type="Proteomes" id="UP000317998">
    <property type="component" value="Unassembled WGS sequence"/>
</dbReference>
<evidence type="ECO:0000313" key="3">
    <source>
        <dbReference type="EMBL" id="TQL48431.1"/>
    </source>
</evidence>
<comment type="caution">
    <text evidence="3">The sequence shown here is derived from an EMBL/GenBank/DDBJ whole genome shotgun (WGS) entry which is preliminary data.</text>
</comment>
<feature type="transmembrane region" description="Helical" evidence="2">
    <location>
        <begin position="39"/>
        <end position="63"/>
    </location>
</feature>
<keyword evidence="2" id="KW-0472">Membrane</keyword>
<keyword evidence="2" id="KW-0812">Transmembrane</keyword>
<gene>
    <name evidence="3" type="ORF">FB562_1525</name>
</gene>
<feature type="transmembrane region" description="Helical" evidence="2">
    <location>
        <begin position="220"/>
        <end position="240"/>
    </location>
</feature>
<evidence type="ECO:0000313" key="4">
    <source>
        <dbReference type="Proteomes" id="UP000317998"/>
    </source>
</evidence>
<name>A0A542YK39_9MICO</name>
<dbReference type="AlphaFoldDB" id="A0A542YK39"/>
<evidence type="ECO:0000256" key="1">
    <source>
        <dbReference type="SAM" id="MobiDB-lite"/>
    </source>
</evidence>